<dbReference type="Pfam" id="PF17863">
    <property type="entry name" value="AAA_lid_2"/>
    <property type="match status" value="1"/>
</dbReference>
<accession>A0A833DUN8</accession>
<gene>
    <name evidence="2" type="ORF">EYH02_03325</name>
</gene>
<feature type="domain" description="AAA+ ATPase" evidence="1">
    <location>
        <begin position="70"/>
        <end position="202"/>
    </location>
</feature>
<dbReference type="Gene3D" id="1.10.8.80">
    <property type="entry name" value="Magnesium chelatase subunit I, C-Terminal domain"/>
    <property type="match status" value="1"/>
</dbReference>
<dbReference type="InterPro" id="IPR041628">
    <property type="entry name" value="ChlI/MoxR_AAA_lid"/>
</dbReference>
<dbReference type="CDD" id="cd00009">
    <property type="entry name" value="AAA"/>
    <property type="match status" value="1"/>
</dbReference>
<dbReference type="PANTHER" id="PTHR42759">
    <property type="entry name" value="MOXR FAMILY PROTEIN"/>
    <property type="match status" value="1"/>
</dbReference>
<dbReference type="PIRSF" id="PIRSF002849">
    <property type="entry name" value="AAA_ATPase_chaperone_MoxR_prd"/>
    <property type="match status" value="1"/>
</dbReference>
<evidence type="ECO:0000259" key="1">
    <source>
        <dbReference type="SMART" id="SM00382"/>
    </source>
</evidence>
<dbReference type="SMART" id="SM00382">
    <property type="entry name" value="AAA"/>
    <property type="match status" value="1"/>
</dbReference>
<dbReference type="InterPro" id="IPR011703">
    <property type="entry name" value="ATPase_AAA-3"/>
</dbReference>
<dbReference type="InterPro" id="IPR050764">
    <property type="entry name" value="CbbQ/NirQ/NorQ/GpvN"/>
</dbReference>
<dbReference type="GO" id="GO:0016887">
    <property type="term" value="F:ATP hydrolysis activity"/>
    <property type="evidence" value="ECO:0007669"/>
    <property type="project" value="InterPro"/>
</dbReference>
<dbReference type="Pfam" id="PF07726">
    <property type="entry name" value="AAA_3"/>
    <property type="match status" value="1"/>
</dbReference>
<dbReference type="Gene3D" id="3.40.50.300">
    <property type="entry name" value="P-loop containing nucleotide triphosphate hydrolases"/>
    <property type="match status" value="1"/>
</dbReference>
<name>A0A833DUN8_9CREN</name>
<protein>
    <submittedName>
        <fullName evidence="2">MoxR family ATPase</fullName>
    </submittedName>
</protein>
<dbReference type="InterPro" id="IPR027417">
    <property type="entry name" value="P-loop_NTPase"/>
</dbReference>
<dbReference type="InterPro" id="IPR003593">
    <property type="entry name" value="AAA+_ATPase"/>
</dbReference>
<dbReference type="EMBL" id="DQTV01000061">
    <property type="protein sequence ID" value="HIP57084.1"/>
    <property type="molecule type" value="Genomic_DNA"/>
</dbReference>
<dbReference type="PANTHER" id="PTHR42759:SF1">
    <property type="entry name" value="MAGNESIUM-CHELATASE SUBUNIT CHLD"/>
    <property type="match status" value="1"/>
</dbReference>
<dbReference type="GO" id="GO:0005524">
    <property type="term" value="F:ATP binding"/>
    <property type="evidence" value="ECO:0007669"/>
    <property type="project" value="InterPro"/>
</dbReference>
<comment type="caution">
    <text evidence="2">The sequence shown here is derived from an EMBL/GenBank/DDBJ whole genome shotgun (WGS) entry which is preliminary data.</text>
</comment>
<evidence type="ECO:0000313" key="3">
    <source>
        <dbReference type="Proteomes" id="UP000605805"/>
    </source>
</evidence>
<proteinExistence type="predicted"/>
<dbReference type="Proteomes" id="UP000605805">
    <property type="component" value="Unassembled WGS sequence"/>
</dbReference>
<dbReference type="SUPFAM" id="SSF52540">
    <property type="entry name" value="P-loop containing nucleoside triphosphate hydrolases"/>
    <property type="match status" value="1"/>
</dbReference>
<reference evidence="2" key="1">
    <citation type="journal article" date="2020" name="ISME J.">
        <title>Gammaproteobacteria mediating utilization of methyl-, sulfur- and petroleum organic compounds in deep ocean hydrothermal plumes.</title>
        <authorList>
            <person name="Zhou Z."/>
            <person name="Liu Y."/>
            <person name="Pan J."/>
            <person name="Cron B.R."/>
            <person name="Toner B.M."/>
            <person name="Anantharaman K."/>
            <person name="Breier J.A."/>
            <person name="Dick G.J."/>
            <person name="Li M."/>
        </authorList>
    </citation>
    <scope>NUCLEOTIDE SEQUENCE</scope>
    <source>
        <strain evidence="2">SZUA-1435</strain>
    </source>
</reference>
<sequence length="347" mass="39385">MLYLCNSSTLIYFLSSRDHYWNCIDVWDYELTSIDIDSLREALKSVVSEVSKVVVGKREEIEVIVSTLFSEGHILIEGYPGTGKTLLAKSLAKSIGGTFRRVQGHPDILPTDITGFHIYTVDGRVRFVEGPIFANVVMVDEINRITPRAQSALLEAMQERQVTVDGITYKLPRPFIVIATQMPMSIATGVYPLTETLIDRFTARVTSFYSRSDEEYEIVARSDELVAENVETVLDIKKVVEIIDAIPKLVYVSERVVKYIVDLVNYIRQHNYVVYGPSHRVAIHLYRIARVYAAYSGRDYVIPDDVKKLAKYVIPHRIKLTTEAEAEGYTPERIVEEALSRVSVPKE</sequence>
<dbReference type="AlphaFoldDB" id="A0A833DUN8"/>
<evidence type="ECO:0000313" key="2">
    <source>
        <dbReference type="EMBL" id="HIP57084.1"/>
    </source>
</evidence>
<organism evidence="2 3">
    <name type="scientific">Ignisphaera aggregans</name>
    <dbReference type="NCBI Taxonomy" id="334771"/>
    <lineage>
        <taxon>Archaea</taxon>
        <taxon>Thermoproteota</taxon>
        <taxon>Thermoprotei</taxon>
        <taxon>Desulfurococcales</taxon>
        <taxon>Desulfurococcaceae</taxon>
        <taxon>Ignisphaera</taxon>
    </lineage>
</organism>